<organism evidence="1">
    <name type="scientific">Arundo donax</name>
    <name type="common">Giant reed</name>
    <name type="synonym">Donax arundinaceus</name>
    <dbReference type="NCBI Taxonomy" id="35708"/>
    <lineage>
        <taxon>Eukaryota</taxon>
        <taxon>Viridiplantae</taxon>
        <taxon>Streptophyta</taxon>
        <taxon>Embryophyta</taxon>
        <taxon>Tracheophyta</taxon>
        <taxon>Spermatophyta</taxon>
        <taxon>Magnoliopsida</taxon>
        <taxon>Liliopsida</taxon>
        <taxon>Poales</taxon>
        <taxon>Poaceae</taxon>
        <taxon>PACMAD clade</taxon>
        <taxon>Arundinoideae</taxon>
        <taxon>Arundineae</taxon>
        <taxon>Arundo</taxon>
    </lineage>
</organism>
<proteinExistence type="predicted"/>
<evidence type="ECO:0000313" key="1">
    <source>
        <dbReference type="EMBL" id="JAD50967.1"/>
    </source>
</evidence>
<name>A0A0A9AV44_ARUDO</name>
<dbReference type="EMBL" id="GBRH01246928">
    <property type="protein sequence ID" value="JAD50967.1"/>
    <property type="molecule type" value="Transcribed_RNA"/>
</dbReference>
<protein>
    <submittedName>
        <fullName evidence="1">Uncharacterized protein</fullName>
    </submittedName>
</protein>
<reference evidence="1" key="1">
    <citation type="submission" date="2014-09" db="EMBL/GenBank/DDBJ databases">
        <authorList>
            <person name="Magalhaes I.L.F."/>
            <person name="Oliveira U."/>
            <person name="Santos F.R."/>
            <person name="Vidigal T.H.D.A."/>
            <person name="Brescovit A.D."/>
            <person name="Santos A.J."/>
        </authorList>
    </citation>
    <scope>NUCLEOTIDE SEQUENCE</scope>
    <source>
        <tissue evidence="1">Shoot tissue taken approximately 20 cm above the soil surface</tissue>
    </source>
</reference>
<accession>A0A0A9AV44</accession>
<sequence length="32" mass="3358">MAAPVLPPDPPCLGLRLHQGLLTCTATSKDQI</sequence>
<dbReference type="AlphaFoldDB" id="A0A0A9AV44"/>
<reference evidence="1" key="2">
    <citation type="journal article" date="2015" name="Data Brief">
        <title>Shoot transcriptome of the giant reed, Arundo donax.</title>
        <authorList>
            <person name="Barrero R.A."/>
            <person name="Guerrero F.D."/>
            <person name="Moolhuijzen P."/>
            <person name="Goolsby J.A."/>
            <person name="Tidwell J."/>
            <person name="Bellgard S.E."/>
            <person name="Bellgard M.I."/>
        </authorList>
    </citation>
    <scope>NUCLEOTIDE SEQUENCE</scope>
    <source>
        <tissue evidence="1">Shoot tissue taken approximately 20 cm above the soil surface</tissue>
    </source>
</reference>